<proteinExistence type="predicted"/>
<evidence type="ECO:0000313" key="2">
    <source>
        <dbReference type="Proteomes" id="UP001417504"/>
    </source>
</evidence>
<protein>
    <submittedName>
        <fullName evidence="1">Uncharacterized protein</fullName>
    </submittedName>
</protein>
<dbReference type="AlphaFoldDB" id="A0AAP0F038"/>
<organism evidence="1 2">
    <name type="scientific">Stephania japonica</name>
    <dbReference type="NCBI Taxonomy" id="461633"/>
    <lineage>
        <taxon>Eukaryota</taxon>
        <taxon>Viridiplantae</taxon>
        <taxon>Streptophyta</taxon>
        <taxon>Embryophyta</taxon>
        <taxon>Tracheophyta</taxon>
        <taxon>Spermatophyta</taxon>
        <taxon>Magnoliopsida</taxon>
        <taxon>Ranunculales</taxon>
        <taxon>Menispermaceae</taxon>
        <taxon>Menispermoideae</taxon>
        <taxon>Cissampelideae</taxon>
        <taxon>Stephania</taxon>
    </lineage>
</organism>
<gene>
    <name evidence="1" type="ORF">Sjap_020134</name>
</gene>
<evidence type="ECO:0000313" key="1">
    <source>
        <dbReference type="EMBL" id="KAK9102880.1"/>
    </source>
</evidence>
<dbReference type="Proteomes" id="UP001417504">
    <property type="component" value="Unassembled WGS sequence"/>
</dbReference>
<dbReference type="EMBL" id="JBBNAE010000008">
    <property type="protein sequence ID" value="KAK9102880.1"/>
    <property type="molecule type" value="Genomic_DNA"/>
</dbReference>
<reference evidence="1 2" key="1">
    <citation type="submission" date="2024-01" db="EMBL/GenBank/DDBJ databases">
        <title>Genome assemblies of Stephania.</title>
        <authorList>
            <person name="Yang L."/>
        </authorList>
    </citation>
    <scope>NUCLEOTIDE SEQUENCE [LARGE SCALE GENOMIC DNA]</scope>
    <source>
        <strain evidence="1">QJT</strain>
        <tissue evidence="1">Leaf</tissue>
    </source>
</reference>
<sequence length="50" mass="5467">MKRKSSIDATNHEIIATYKASMTAFKSNSVRNSTRLVSSLSTTMLKDSTG</sequence>
<comment type="caution">
    <text evidence="1">The sequence shown here is derived from an EMBL/GenBank/DDBJ whole genome shotgun (WGS) entry which is preliminary data.</text>
</comment>
<keyword evidence="2" id="KW-1185">Reference proteome</keyword>
<name>A0AAP0F038_9MAGN</name>
<accession>A0AAP0F038</accession>